<evidence type="ECO:0000313" key="5">
    <source>
        <dbReference type="Proteomes" id="UP000254259"/>
    </source>
</evidence>
<dbReference type="EMBL" id="LT984815">
    <property type="protein sequence ID" value="SPD69507.1"/>
    <property type="molecule type" value="Genomic_DNA"/>
</dbReference>
<dbReference type="EMBL" id="OFSN01000042">
    <property type="protein sequence ID" value="SOY77809.1"/>
    <property type="molecule type" value="Genomic_DNA"/>
</dbReference>
<accession>A0A375F611</accession>
<reference evidence="5 6" key="1">
    <citation type="submission" date="2018-01" db="EMBL/GenBank/DDBJ databases">
        <authorList>
            <person name="Clerissi C."/>
        </authorList>
    </citation>
    <scope>NUCLEOTIDE SEQUENCE</scope>
    <source>
        <strain evidence="2">Cupriavidus taiwanensis LMG 19430</strain>
        <strain evidence="1">Cupriavidus taiwanensis STM 3521</strain>
        <strain evidence="3">Cupriavidus taiwanensis STM 6021</strain>
        <strain evidence="4">Cupriavidus taiwanensis SWF 66322</strain>
        <plasmid evidence="6">cbm2594_p</plasmid>
        <plasmid evidence="4">CBM2636p</plasmid>
        <plasmid evidence="5">cbm2636p</plasmid>
    </source>
</reference>
<gene>
    <name evidence="2" type="ORF">CBM2586_P220018</name>
    <name evidence="1" type="ORF">CBM2589_P220018</name>
    <name evidence="3" type="ORF">CBM2594_P140022</name>
    <name evidence="4" type="ORF">CBM2636_P20194</name>
</gene>
<evidence type="ECO:0000313" key="2">
    <source>
        <dbReference type="EMBL" id="SOY77809.1"/>
    </source>
</evidence>
<organism evidence="1">
    <name type="scientific">Cupriavidus taiwanensis</name>
    <dbReference type="NCBI Taxonomy" id="164546"/>
    <lineage>
        <taxon>Bacteria</taxon>
        <taxon>Pseudomonadati</taxon>
        <taxon>Pseudomonadota</taxon>
        <taxon>Betaproteobacteria</taxon>
        <taxon>Burkholderiales</taxon>
        <taxon>Burkholderiaceae</taxon>
        <taxon>Cupriavidus</taxon>
    </lineage>
</organism>
<keyword evidence="4" id="KW-0614">Plasmid</keyword>
<evidence type="ECO:0000313" key="1">
    <source>
        <dbReference type="EMBL" id="SOY75812.1"/>
    </source>
</evidence>
<dbReference type="Proteomes" id="UP000256297">
    <property type="component" value="Plasmid CBM2589_p"/>
</dbReference>
<name>A0A375F611_9BURK</name>
<evidence type="ECO:0000313" key="3">
    <source>
        <dbReference type="EMBL" id="SPC25161.1"/>
    </source>
</evidence>
<proteinExistence type="predicted"/>
<dbReference type="Proteomes" id="UP000257139">
    <property type="component" value="Plasmid CBM2594_p"/>
</dbReference>
<sequence length="93" mass="10386">MALTGDQINIITELIRKESSLPEVAAKWQSCYPDVRAIRVSDLEMRYERPVIELAGRRVYFGASTGVCISITSEPSHANMLILTENWASNEDG</sequence>
<dbReference type="EMBL" id="OGUU01000019">
    <property type="protein sequence ID" value="SPC25161.1"/>
    <property type="molecule type" value="Genomic_DNA"/>
</dbReference>
<evidence type="ECO:0000313" key="4">
    <source>
        <dbReference type="EMBL" id="SPD69507.1"/>
    </source>
</evidence>
<dbReference type="EMBL" id="OFSP01000054">
    <property type="protein sequence ID" value="SOY75812.1"/>
    <property type="molecule type" value="Genomic_DNA"/>
</dbReference>
<geneLocation type="plasmid" evidence="6">
    <name>cbm2594_p</name>
</geneLocation>
<protein>
    <submittedName>
        <fullName evidence="1">Uncharacterized protein</fullName>
    </submittedName>
</protein>
<dbReference type="GeneID" id="31819352"/>
<dbReference type="RefSeq" id="WP_012354689.1">
    <property type="nucleotide sequence ID" value="NZ_CBCRZP010000065.1"/>
</dbReference>
<geneLocation type="plasmid" evidence="5">
    <name>cbm2636p</name>
</geneLocation>
<geneLocation type="plasmid" evidence="4">
    <name>CBM2636p</name>
</geneLocation>
<dbReference type="Proteomes" id="UP000254259">
    <property type="component" value="Plasmid CBM2636p"/>
</dbReference>
<dbReference type="OMA" id="LEMRYER"/>
<dbReference type="AlphaFoldDB" id="A0A375F611"/>
<dbReference type="Proteomes" id="UP000257016">
    <property type="component" value="Unassembled WGS sequence"/>
</dbReference>
<evidence type="ECO:0000313" key="6">
    <source>
        <dbReference type="Proteomes" id="UP000257139"/>
    </source>
</evidence>